<dbReference type="NCBIfam" id="NF009150">
    <property type="entry name" value="PRK12497.1-3"/>
    <property type="match status" value="1"/>
</dbReference>
<evidence type="ECO:0000313" key="3">
    <source>
        <dbReference type="EMBL" id="GGS51333.1"/>
    </source>
</evidence>
<dbReference type="SUPFAM" id="SSF52980">
    <property type="entry name" value="Restriction endonuclease-like"/>
    <property type="match status" value="1"/>
</dbReference>
<protein>
    <recommendedName>
        <fullName evidence="2">UPF0102 protein GCM10010171_52930</fullName>
    </recommendedName>
</protein>
<name>A0A918GQL2_9PSEU</name>
<dbReference type="CDD" id="cd20736">
    <property type="entry name" value="PoNe_Nuclease"/>
    <property type="match status" value="1"/>
</dbReference>
<dbReference type="Proteomes" id="UP000660680">
    <property type="component" value="Unassembled WGS sequence"/>
</dbReference>
<dbReference type="AlphaFoldDB" id="A0A918GQL2"/>
<dbReference type="PANTHER" id="PTHR34039">
    <property type="entry name" value="UPF0102 PROTEIN YRAN"/>
    <property type="match status" value="1"/>
</dbReference>
<proteinExistence type="inferred from homology"/>
<dbReference type="GO" id="GO:0003676">
    <property type="term" value="F:nucleic acid binding"/>
    <property type="evidence" value="ECO:0007669"/>
    <property type="project" value="InterPro"/>
</dbReference>
<evidence type="ECO:0000313" key="4">
    <source>
        <dbReference type="Proteomes" id="UP000660680"/>
    </source>
</evidence>
<dbReference type="InterPro" id="IPR003509">
    <property type="entry name" value="UPF0102_YraN-like"/>
</dbReference>
<dbReference type="InterPro" id="IPR011335">
    <property type="entry name" value="Restrct_endonuc-II-like"/>
</dbReference>
<dbReference type="NCBIfam" id="NF009154">
    <property type="entry name" value="PRK12497.3-3"/>
    <property type="match status" value="1"/>
</dbReference>
<accession>A0A918GQL2</accession>
<gene>
    <name evidence="3" type="primary">yraN</name>
    <name evidence="3" type="ORF">GCM10010171_52930</name>
</gene>
<dbReference type="EMBL" id="BMRB01000006">
    <property type="protein sequence ID" value="GGS51333.1"/>
    <property type="molecule type" value="Genomic_DNA"/>
</dbReference>
<evidence type="ECO:0000256" key="1">
    <source>
        <dbReference type="ARBA" id="ARBA00006738"/>
    </source>
</evidence>
<keyword evidence="4" id="KW-1185">Reference proteome</keyword>
<reference evidence="3" key="1">
    <citation type="journal article" date="2014" name="Int. J. Syst. Evol. Microbiol.">
        <title>Complete genome sequence of Corynebacterium casei LMG S-19264T (=DSM 44701T), isolated from a smear-ripened cheese.</title>
        <authorList>
            <consortium name="US DOE Joint Genome Institute (JGI-PGF)"/>
            <person name="Walter F."/>
            <person name="Albersmeier A."/>
            <person name="Kalinowski J."/>
            <person name="Ruckert C."/>
        </authorList>
    </citation>
    <scope>NUCLEOTIDE SEQUENCE</scope>
    <source>
        <strain evidence="3">JCM 3276</strain>
    </source>
</reference>
<comment type="caution">
    <text evidence="3">The sequence shown here is derived from an EMBL/GenBank/DDBJ whole genome shotgun (WGS) entry which is preliminary data.</text>
</comment>
<dbReference type="HAMAP" id="MF_00048">
    <property type="entry name" value="UPF0102"/>
    <property type="match status" value="1"/>
</dbReference>
<dbReference type="PANTHER" id="PTHR34039:SF1">
    <property type="entry name" value="UPF0102 PROTEIN YRAN"/>
    <property type="match status" value="1"/>
</dbReference>
<reference evidence="3" key="2">
    <citation type="submission" date="2020-09" db="EMBL/GenBank/DDBJ databases">
        <authorList>
            <person name="Sun Q."/>
            <person name="Ohkuma M."/>
        </authorList>
    </citation>
    <scope>NUCLEOTIDE SEQUENCE</scope>
    <source>
        <strain evidence="3">JCM 3276</strain>
    </source>
</reference>
<dbReference type="Pfam" id="PF02021">
    <property type="entry name" value="UPF0102"/>
    <property type="match status" value="1"/>
</dbReference>
<sequence length="119" mass="13132">MMSDHRELGAAGESVAARYLQRLGMRILGRNWRCPLGELDIIAADGAQLVVCEVKTRRSTAYGTPAESVSAEKASRIRALALRWRRDHGIPPCPTRFDIVAILWPRGGLPSVRHLIGAF</sequence>
<organism evidence="3 4">
    <name type="scientific">Actinokineospora fastidiosa</name>
    <dbReference type="NCBI Taxonomy" id="1816"/>
    <lineage>
        <taxon>Bacteria</taxon>
        <taxon>Bacillati</taxon>
        <taxon>Actinomycetota</taxon>
        <taxon>Actinomycetes</taxon>
        <taxon>Pseudonocardiales</taxon>
        <taxon>Pseudonocardiaceae</taxon>
        <taxon>Actinokineospora</taxon>
    </lineage>
</organism>
<evidence type="ECO:0000256" key="2">
    <source>
        <dbReference type="HAMAP-Rule" id="MF_00048"/>
    </source>
</evidence>
<dbReference type="Gene3D" id="3.40.1350.10">
    <property type="match status" value="1"/>
</dbReference>
<dbReference type="InterPro" id="IPR011856">
    <property type="entry name" value="tRNA_endonuc-like_dom_sf"/>
</dbReference>
<comment type="similarity">
    <text evidence="1 2">Belongs to the UPF0102 family.</text>
</comment>